<evidence type="ECO:0000256" key="1">
    <source>
        <dbReference type="SAM" id="MobiDB-lite"/>
    </source>
</evidence>
<gene>
    <name evidence="2" type="ORF">BJX68DRAFT_160515</name>
</gene>
<feature type="region of interest" description="Disordered" evidence="1">
    <location>
        <begin position="84"/>
        <end position="104"/>
    </location>
</feature>
<organism evidence="2 3">
    <name type="scientific">Aspergillus pseudodeflectus</name>
    <dbReference type="NCBI Taxonomy" id="176178"/>
    <lineage>
        <taxon>Eukaryota</taxon>
        <taxon>Fungi</taxon>
        <taxon>Dikarya</taxon>
        <taxon>Ascomycota</taxon>
        <taxon>Pezizomycotina</taxon>
        <taxon>Eurotiomycetes</taxon>
        <taxon>Eurotiomycetidae</taxon>
        <taxon>Eurotiales</taxon>
        <taxon>Aspergillaceae</taxon>
        <taxon>Aspergillus</taxon>
        <taxon>Aspergillus subgen. Nidulantes</taxon>
    </lineage>
</organism>
<protein>
    <submittedName>
        <fullName evidence="2">Uncharacterized protein</fullName>
    </submittedName>
</protein>
<dbReference type="EMBL" id="JBFXLR010000005">
    <property type="protein sequence ID" value="KAL2858104.1"/>
    <property type="molecule type" value="Genomic_DNA"/>
</dbReference>
<proteinExistence type="predicted"/>
<keyword evidence="3" id="KW-1185">Reference proteome</keyword>
<dbReference type="RefSeq" id="XP_070903273.1">
    <property type="nucleotide sequence ID" value="XM_071036852.1"/>
</dbReference>
<dbReference type="GeneID" id="98152016"/>
<name>A0ABR4L1U5_9EURO</name>
<reference evidence="2 3" key="1">
    <citation type="submission" date="2024-07" db="EMBL/GenBank/DDBJ databases">
        <title>Section-level genome sequencing and comparative genomics of Aspergillus sections Usti and Cavernicolus.</title>
        <authorList>
            <consortium name="Lawrence Berkeley National Laboratory"/>
            <person name="Nybo J.L."/>
            <person name="Vesth T.C."/>
            <person name="Theobald S."/>
            <person name="Frisvad J.C."/>
            <person name="Larsen T.O."/>
            <person name="Kjaerboelling I."/>
            <person name="Rothschild-Mancinelli K."/>
            <person name="Lyhne E.K."/>
            <person name="Kogle M.E."/>
            <person name="Barry K."/>
            <person name="Clum A."/>
            <person name="Na H."/>
            <person name="Ledsgaard L."/>
            <person name="Lin J."/>
            <person name="Lipzen A."/>
            <person name="Kuo A."/>
            <person name="Riley R."/>
            <person name="Mondo S."/>
            <person name="LaButti K."/>
            <person name="Haridas S."/>
            <person name="Pangalinan J."/>
            <person name="Salamov A.A."/>
            <person name="Simmons B.A."/>
            <person name="Magnuson J.K."/>
            <person name="Chen J."/>
            <person name="Drula E."/>
            <person name="Henrissat B."/>
            <person name="Wiebenga A."/>
            <person name="Lubbers R.J."/>
            <person name="Gomes A.C."/>
            <person name="Macurrencykelacurrency M.R."/>
            <person name="Stajich J."/>
            <person name="Grigoriev I.V."/>
            <person name="Mortensen U.H."/>
            <person name="De vries R.P."/>
            <person name="Baker S.E."/>
            <person name="Andersen M.R."/>
        </authorList>
    </citation>
    <scope>NUCLEOTIDE SEQUENCE [LARGE SCALE GENOMIC DNA]</scope>
    <source>
        <strain evidence="2 3">CBS 756.74</strain>
    </source>
</reference>
<evidence type="ECO:0000313" key="2">
    <source>
        <dbReference type="EMBL" id="KAL2858104.1"/>
    </source>
</evidence>
<evidence type="ECO:0000313" key="3">
    <source>
        <dbReference type="Proteomes" id="UP001610444"/>
    </source>
</evidence>
<comment type="caution">
    <text evidence="2">The sequence shown here is derived from an EMBL/GenBank/DDBJ whole genome shotgun (WGS) entry which is preliminary data.</text>
</comment>
<accession>A0ABR4L1U5</accession>
<sequence>MCDGKRNAGRMAFSTPCLCLFRGPRCATESQRLSNFCLLQPAKTRMHPIAAPSTRVPRSHLKGVPFWPFTWILYGSLVPTRSTRNVEPPFSPAQRASESRPSPG</sequence>
<feature type="compositionally biased region" description="Polar residues" evidence="1">
    <location>
        <begin position="94"/>
        <end position="104"/>
    </location>
</feature>
<dbReference type="Proteomes" id="UP001610444">
    <property type="component" value="Unassembled WGS sequence"/>
</dbReference>